<dbReference type="AlphaFoldDB" id="A0A7S4JQI8"/>
<dbReference type="SUPFAM" id="SSF110324">
    <property type="entry name" value="Ribosomal L27 protein-like"/>
    <property type="match status" value="1"/>
</dbReference>
<dbReference type="GO" id="GO:0005840">
    <property type="term" value="C:ribosome"/>
    <property type="evidence" value="ECO:0007669"/>
    <property type="project" value="InterPro"/>
</dbReference>
<dbReference type="PANTHER" id="PTHR15893:SF16">
    <property type="entry name" value="50S RIBOSOMAL PROTEIN L27"/>
    <property type="match status" value="1"/>
</dbReference>
<feature type="region of interest" description="Disordered" evidence="1">
    <location>
        <begin position="31"/>
        <end position="50"/>
    </location>
</feature>
<feature type="region of interest" description="Disordered" evidence="1">
    <location>
        <begin position="132"/>
        <end position="172"/>
    </location>
</feature>
<feature type="compositionally biased region" description="Basic and acidic residues" evidence="1">
    <location>
        <begin position="132"/>
        <end position="148"/>
    </location>
</feature>
<proteinExistence type="predicted"/>
<reference evidence="2" key="1">
    <citation type="submission" date="2021-01" db="EMBL/GenBank/DDBJ databases">
        <authorList>
            <person name="Corre E."/>
            <person name="Pelletier E."/>
            <person name="Niang G."/>
            <person name="Scheremetjew M."/>
            <person name="Finn R."/>
            <person name="Kale V."/>
            <person name="Holt S."/>
            <person name="Cochrane G."/>
            <person name="Meng A."/>
            <person name="Brown T."/>
            <person name="Cohen L."/>
        </authorList>
    </citation>
    <scope>NUCLEOTIDE SEQUENCE</scope>
    <source>
        <strain evidence="2">CCMP 2712</strain>
    </source>
</reference>
<sequence length="172" mass="18721">MGRTLQAPPTPHAPPVNIAMSALSMISRRWATKKAGGSSRNGRDSQPKMLGVKKLGGEQVTVGNIIIRQRGGNCRRRHAAAEPVRCAYAADDGQDLASSSDPSCAPREHCHVCPEHDQPKVGYEESRRILEERERLSTKDAWSEETRRRASNGRQHHYPTAGGQLSSAACSG</sequence>
<accession>A0A7S4JQI8</accession>
<evidence type="ECO:0000256" key="1">
    <source>
        <dbReference type="SAM" id="MobiDB-lite"/>
    </source>
</evidence>
<protein>
    <submittedName>
        <fullName evidence="2">Uncharacterized protein</fullName>
    </submittedName>
</protein>
<dbReference type="GO" id="GO:0006412">
    <property type="term" value="P:translation"/>
    <property type="evidence" value="ECO:0007669"/>
    <property type="project" value="InterPro"/>
</dbReference>
<name>A0A7S4JQI8_GUITH</name>
<dbReference type="PANTHER" id="PTHR15893">
    <property type="entry name" value="RIBOSOMAL PROTEIN L27"/>
    <property type="match status" value="1"/>
</dbReference>
<organism evidence="2">
    <name type="scientific">Guillardia theta</name>
    <name type="common">Cryptophyte</name>
    <name type="synonym">Cryptomonas phi</name>
    <dbReference type="NCBI Taxonomy" id="55529"/>
    <lineage>
        <taxon>Eukaryota</taxon>
        <taxon>Cryptophyceae</taxon>
        <taxon>Pyrenomonadales</taxon>
        <taxon>Geminigeraceae</taxon>
        <taxon>Guillardia</taxon>
    </lineage>
</organism>
<gene>
    <name evidence="2" type="ORF">GTHE00462_LOCUS7040</name>
</gene>
<evidence type="ECO:0000313" key="2">
    <source>
        <dbReference type="EMBL" id="CAE2271169.1"/>
    </source>
</evidence>
<dbReference type="Pfam" id="PF01016">
    <property type="entry name" value="Ribosomal_L27"/>
    <property type="match status" value="1"/>
</dbReference>
<dbReference type="Gene3D" id="2.40.50.100">
    <property type="match status" value="1"/>
</dbReference>
<dbReference type="GO" id="GO:0003735">
    <property type="term" value="F:structural constituent of ribosome"/>
    <property type="evidence" value="ECO:0007669"/>
    <property type="project" value="InterPro"/>
</dbReference>
<feature type="compositionally biased region" description="Polar residues" evidence="1">
    <location>
        <begin position="163"/>
        <end position="172"/>
    </location>
</feature>
<dbReference type="EMBL" id="HBKN01008961">
    <property type="protein sequence ID" value="CAE2271169.1"/>
    <property type="molecule type" value="Transcribed_RNA"/>
</dbReference>
<dbReference type="PRINTS" id="PR00063">
    <property type="entry name" value="RIBOSOMALL27"/>
</dbReference>
<dbReference type="InterPro" id="IPR001684">
    <property type="entry name" value="Ribosomal_bL27"/>
</dbReference>